<proteinExistence type="predicted"/>
<dbReference type="AlphaFoldDB" id="A0AAD7SRN4"/>
<sequence length="78" mass="8281">MNCAWCLQPAGHCANAVTPVAIADLIVPSGQRSAAGGRPDWRMTKDDLIGLSGEFLLVFHIDGVADLLFSLSVQINTN</sequence>
<reference evidence="1" key="1">
    <citation type="journal article" date="2023" name="Science">
        <title>Genome structures resolve the early diversification of teleost fishes.</title>
        <authorList>
            <person name="Parey E."/>
            <person name="Louis A."/>
            <person name="Montfort J."/>
            <person name="Bouchez O."/>
            <person name="Roques C."/>
            <person name="Iampietro C."/>
            <person name="Lluch J."/>
            <person name="Castinel A."/>
            <person name="Donnadieu C."/>
            <person name="Desvignes T."/>
            <person name="Floi Bucao C."/>
            <person name="Jouanno E."/>
            <person name="Wen M."/>
            <person name="Mejri S."/>
            <person name="Dirks R."/>
            <person name="Jansen H."/>
            <person name="Henkel C."/>
            <person name="Chen W.J."/>
            <person name="Zahm M."/>
            <person name="Cabau C."/>
            <person name="Klopp C."/>
            <person name="Thompson A.W."/>
            <person name="Robinson-Rechavi M."/>
            <person name="Braasch I."/>
            <person name="Lecointre G."/>
            <person name="Bobe J."/>
            <person name="Postlethwait J.H."/>
            <person name="Berthelot C."/>
            <person name="Roest Crollius H."/>
            <person name="Guiguen Y."/>
        </authorList>
    </citation>
    <scope>NUCLEOTIDE SEQUENCE</scope>
    <source>
        <strain evidence="1">NC1722</strain>
    </source>
</reference>
<dbReference type="Proteomes" id="UP001221898">
    <property type="component" value="Unassembled WGS sequence"/>
</dbReference>
<organism evidence="1 2">
    <name type="scientific">Aldrovandia affinis</name>
    <dbReference type="NCBI Taxonomy" id="143900"/>
    <lineage>
        <taxon>Eukaryota</taxon>
        <taxon>Metazoa</taxon>
        <taxon>Chordata</taxon>
        <taxon>Craniata</taxon>
        <taxon>Vertebrata</taxon>
        <taxon>Euteleostomi</taxon>
        <taxon>Actinopterygii</taxon>
        <taxon>Neopterygii</taxon>
        <taxon>Teleostei</taxon>
        <taxon>Notacanthiformes</taxon>
        <taxon>Halosauridae</taxon>
        <taxon>Aldrovandia</taxon>
    </lineage>
</organism>
<name>A0AAD7SRN4_9TELE</name>
<dbReference type="EMBL" id="JAINUG010000038">
    <property type="protein sequence ID" value="KAJ8407540.1"/>
    <property type="molecule type" value="Genomic_DNA"/>
</dbReference>
<gene>
    <name evidence="1" type="ORF">AAFF_G00273970</name>
</gene>
<protein>
    <submittedName>
        <fullName evidence="1">Uncharacterized protein</fullName>
    </submittedName>
</protein>
<evidence type="ECO:0000313" key="1">
    <source>
        <dbReference type="EMBL" id="KAJ8407540.1"/>
    </source>
</evidence>
<comment type="caution">
    <text evidence="1">The sequence shown here is derived from an EMBL/GenBank/DDBJ whole genome shotgun (WGS) entry which is preliminary data.</text>
</comment>
<keyword evidence="2" id="KW-1185">Reference proteome</keyword>
<evidence type="ECO:0000313" key="2">
    <source>
        <dbReference type="Proteomes" id="UP001221898"/>
    </source>
</evidence>
<accession>A0AAD7SRN4</accession>